<comment type="subcellular location">
    <subcellularLocation>
        <location evidence="1">Cell membrane</location>
        <topology evidence="1">Multi-pass membrane protein</topology>
    </subcellularLocation>
</comment>
<evidence type="ECO:0000256" key="7">
    <source>
        <dbReference type="SAM" id="Phobius"/>
    </source>
</evidence>
<sequence length="294" mass="33390">MIGAEVTFDVALPKVVWGWLVSTNMWAKSIATGTFLLGLYFIKRYPEQDNFFRKWLPFLGIIFIGITLLVTVLDLHHMFRFWKIFFHPHFTSAVTLGAWVVSAFVIVLLISFWSWATGNKKLFDKVMIPGFILAFFATIYTAGIMGEATAREVWVFPAEMISMLLSAMIAGSAAYLIVDAIYGHVLKEEIRRELGYILFGSAGLAAAMFIGELFFAKMHSEFSYEVIKILAFGEVAPFFWLGMIFTFIIPMVLVGIANEYRKYRYAWLASVFALIGLWLIKHAWLIAPQSLPLS</sequence>
<dbReference type="PANTHER" id="PTHR34856:SF2">
    <property type="entry name" value="PROTEIN NRFD"/>
    <property type="match status" value="1"/>
</dbReference>
<keyword evidence="6 7" id="KW-0472">Membrane</keyword>
<evidence type="ECO:0000256" key="5">
    <source>
        <dbReference type="ARBA" id="ARBA00022989"/>
    </source>
</evidence>
<keyword evidence="3" id="KW-1003">Cell membrane</keyword>
<dbReference type="AlphaFoldDB" id="A0A285NM96"/>
<keyword evidence="5 7" id="KW-1133">Transmembrane helix</keyword>
<name>A0A285NM96_9AQUI</name>
<reference evidence="9" key="1">
    <citation type="submission" date="2017-09" db="EMBL/GenBank/DDBJ databases">
        <authorList>
            <person name="Varghese N."/>
            <person name="Submissions S."/>
        </authorList>
    </citation>
    <scope>NUCLEOTIDE SEQUENCE [LARGE SCALE GENOMIC DNA]</scope>
    <source>
        <strain evidence="9">DSM 15103</strain>
    </source>
</reference>
<evidence type="ECO:0000256" key="6">
    <source>
        <dbReference type="ARBA" id="ARBA00023136"/>
    </source>
</evidence>
<evidence type="ECO:0000313" key="9">
    <source>
        <dbReference type="Proteomes" id="UP000219036"/>
    </source>
</evidence>
<comment type="similarity">
    <text evidence="2">Belongs to the NrfD family.</text>
</comment>
<dbReference type="RefSeq" id="WP_097000610.1">
    <property type="nucleotide sequence ID" value="NZ_OBEI01000006.1"/>
</dbReference>
<dbReference type="Gene3D" id="1.20.1630.10">
    <property type="entry name" value="Formate dehydrogenase/DMSO reductase domain"/>
    <property type="match status" value="1"/>
</dbReference>
<feature type="transmembrane region" description="Helical" evidence="7">
    <location>
        <begin position="194"/>
        <end position="215"/>
    </location>
</feature>
<dbReference type="InterPro" id="IPR005614">
    <property type="entry name" value="NrfD-like"/>
</dbReference>
<keyword evidence="4 7" id="KW-0812">Transmembrane</keyword>
<dbReference type="PANTHER" id="PTHR34856">
    <property type="entry name" value="PROTEIN NRFD"/>
    <property type="match status" value="1"/>
</dbReference>
<keyword evidence="9" id="KW-1185">Reference proteome</keyword>
<evidence type="ECO:0000256" key="4">
    <source>
        <dbReference type="ARBA" id="ARBA00022692"/>
    </source>
</evidence>
<gene>
    <name evidence="8" type="ORF">SAMN06265182_1442</name>
</gene>
<feature type="transmembrane region" description="Helical" evidence="7">
    <location>
        <begin position="93"/>
        <end position="116"/>
    </location>
</feature>
<dbReference type="Proteomes" id="UP000219036">
    <property type="component" value="Unassembled WGS sequence"/>
</dbReference>
<evidence type="ECO:0000256" key="1">
    <source>
        <dbReference type="ARBA" id="ARBA00004651"/>
    </source>
</evidence>
<accession>A0A285NM96</accession>
<feature type="transmembrane region" description="Helical" evidence="7">
    <location>
        <begin position="128"/>
        <end position="148"/>
    </location>
</feature>
<feature type="transmembrane region" description="Helical" evidence="7">
    <location>
        <begin position="235"/>
        <end position="258"/>
    </location>
</feature>
<feature type="transmembrane region" description="Helical" evidence="7">
    <location>
        <begin position="55"/>
        <end position="73"/>
    </location>
</feature>
<dbReference type="Pfam" id="PF03916">
    <property type="entry name" value="NrfD"/>
    <property type="match status" value="1"/>
</dbReference>
<dbReference type="OrthoDB" id="9770779at2"/>
<evidence type="ECO:0000256" key="2">
    <source>
        <dbReference type="ARBA" id="ARBA00008929"/>
    </source>
</evidence>
<feature type="transmembrane region" description="Helical" evidence="7">
    <location>
        <begin position="160"/>
        <end position="182"/>
    </location>
</feature>
<dbReference type="EMBL" id="OBEI01000006">
    <property type="protein sequence ID" value="SNZ08986.1"/>
    <property type="molecule type" value="Genomic_DNA"/>
</dbReference>
<dbReference type="GO" id="GO:0005886">
    <property type="term" value="C:plasma membrane"/>
    <property type="evidence" value="ECO:0007669"/>
    <property type="project" value="UniProtKB-SubCell"/>
</dbReference>
<evidence type="ECO:0000313" key="8">
    <source>
        <dbReference type="EMBL" id="SNZ08986.1"/>
    </source>
</evidence>
<feature type="transmembrane region" description="Helical" evidence="7">
    <location>
        <begin position="265"/>
        <end position="287"/>
    </location>
</feature>
<organism evidence="8 9">
    <name type="scientific">Persephonella hydrogeniphila</name>
    <dbReference type="NCBI Taxonomy" id="198703"/>
    <lineage>
        <taxon>Bacteria</taxon>
        <taxon>Pseudomonadati</taxon>
        <taxon>Aquificota</taxon>
        <taxon>Aquificia</taxon>
        <taxon>Aquificales</taxon>
        <taxon>Hydrogenothermaceae</taxon>
        <taxon>Persephonella</taxon>
    </lineage>
</organism>
<protein>
    <submittedName>
        <fullName evidence="8">Formate-dependent nitrite reductase, membrane component NrfD</fullName>
    </submittedName>
</protein>
<proteinExistence type="inferred from homology"/>
<evidence type="ECO:0000256" key="3">
    <source>
        <dbReference type="ARBA" id="ARBA00022475"/>
    </source>
</evidence>
<dbReference type="InterPro" id="IPR052049">
    <property type="entry name" value="Electron_transfer_protein"/>
</dbReference>
<feature type="transmembrane region" description="Helical" evidence="7">
    <location>
        <begin position="25"/>
        <end position="43"/>
    </location>
</feature>